<evidence type="ECO:0000313" key="6">
    <source>
        <dbReference type="Proteomes" id="UP000317863"/>
    </source>
</evidence>
<comment type="similarity">
    <text evidence="3">Belongs to the class-II pyridoxal-phosphate-dependent aminotransferase family.</text>
</comment>
<comment type="caution">
    <text evidence="5">The sequence shown here is derived from an EMBL/GenBank/DDBJ whole genome shotgun (WGS) entry which is preliminary data.</text>
</comment>
<comment type="cofactor">
    <cofactor evidence="1 3">
        <name>pyridoxal 5'-phosphate</name>
        <dbReference type="ChEBI" id="CHEBI:597326"/>
    </cofactor>
</comment>
<keyword evidence="2 3" id="KW-0663">Pyridoxal phosphate</keyword>
<dbReference type="CDD" id="cd00609">
    <property type="entry name" value="AAT_like"/>
    <property type="match status" value="1"/>
</dbReference>
<dbReference type="EMBL" id="SGJB01000004">
    <property type="protein sequence ID" value="TQQ85066.1"/>
    <property type="molecule type" value="Genomic_DNA"/>
</dbReference>
<proteinExistence type="inferred from homology"/>
<organism evidence="5 6">
    <name type="scientific">Peptacetobacter hominis</name>
    <dbReference type="NCBI Taxonomy" id="2743610"/>
    <lineage>
        <taxon>Bacteria</taxon>
        <taxon>Bacillati</taxon>
        <taxon>Bacillota</taxon>
        <taxon>Clostridia</taxon>
        <taxon>Peptostreptococcales</taxon>
        <taxon>Peptostreptococcaceae</taxon>
        <taxon>Peptacetobacter</taxon>
    </lineage>
</organism>
<sequence>MKLKIRDELTQLEKNSYASAELVIPENCIDCGEGCNPYGYPKEILDTFKNFDTDKIFPYPHSMATTDAIIDYWKNECNLERENILLADGSISALYLINNIFNIKGAKVLGFAPQFADFSANIRLLGMDYKPFYANAENNFKMNVEDLIDTVDETYSLVYIDNPNNPTGQIFGCDMIKKLLDKCAELGVCVIIDEAYGDFMKKSNSSVQFLEDYENLIVVRTFSKGFGLAGLRAGYILASKMIISYMNKLSNPYQIGELTRELAASALKVGNNLDATMDEFSDAKSQIQKIIGNNLNMAETGMSVSICTLYHKDSNIDLQSEFLKYGVLTVPGAEFDGLDKSFVRVRMPKKSELPSLLDAIAKIDLA</sequence>
<keyword evidence="5" id="KW-0032">Aminotransferase</keyword>
<dbReference type="RefSeq" id="WP_142535423.1">
    <property type="nucleotide sequence ID" value="NZ_SGJB01000004.1"/>
</dbReference>
<dbReference type="InterPro" id="IPR015422">
    <property type="entry name" value="PyrdxlP-dep_Trfase_small"/>
</dbReference>
<keyword evidence="5" id="KW-0808">Transferase</keyword>
<dbReference type="SUPFAM" id="SSF53383">
    <property type="entry name" value="PLP-dependent transferases"/>
    <property type="match status" value="1"/>
</dbReference>
<dbReference type="InterPro" id="IPR001917">
    <property type="entry name" value="Aminotrans_II_pyridoxalP_BS"/>
</dbReference>
<dbReference type="Gene3D" id="3.90.1150.10">
    <property type="entry name" value="Aspartate Aminotransferase, domain 1"/>
    <property type="match status" value="1"/>
</dbReference>
<dbReference type="GO" id="GO:0008483">
    <property type="term" value="F:transaminase activity"/>
    <property type="evidence" value="ECO:0007669"/>
    <property type="project" value="UniProtKB-KW"/>
</dbReference>
<accession>A0A544QWJ9</accession>
<evidence type="ECO:0000256" key="2">
    <source>
        <dbReference type="ARBA" id="ARBA00022898"/>
    </source>
</evidence>
<reference evidence="5 6" key="1">
    <citation type="submission" date="2019-02" db="EMBL/GenBank/DDBJ databases">
        <title>Peptostreptococcaceae bacterium ZHW00191 nov., a new bacterium isolated from the human gut.</title>
        <authorList>
            <person name="Zhou H.-W."/>
            <person name="Chen X.-J."/>
        </authorList>
    </citation>
    <scope>NUCLEOTIDE SEQUENCE [LARGE SCALE GENOMIC DNA]</scope>
    <source>
        <strain evidence="5 6">ZHW00191</strain>
    </source>
</reference>
<evidence type="ECO:0000313" key="5">
    <source>
        <dbReference type="EMBL" id="TQQ85066.1"/>
    </source>
</evidence>
<dbReference type="InterPro" id="IPR004839">
    <property type="entry name" value="Aminotransferase_I/II_large"/>
</dbReference>
<dbReference type="PANTHER" id="PTHR42885:SF1">
    <property type="entry name" value="THREONINE-PHOSPHATE DECARBOXYLASE"/>
    <property type="match status" value="1"/>
</dbReference>
<dbReference type="Pfam" id="PF00155">
    <property type="entry name" value="Aminotran_1_2"/>
    <property type="match status" value="1"/>
</dbReference>
<dbReference type="Proteomes" id="UP000317863">
    <property type="component" value="Unassembled WGS sequence"/>
</dbReference>
<evidence type="ECO:0000259" key="4">
    <source>
        <dbReference type="Pfam" id="PF00155"/>
    </source>
</evidence>
<feature type="domain" description="Aminotransferase class I/classII large" evidence="4">
    <location>
        <begin position="28"/>
        <end position="360"/>
    </location>
</feature>
<dbReference type="InterPro" id="IPR015421">
    <property type="entry name" value="PyrdxlP-dep_Trfase_major"/>
</dbReference>
<evidence type="ECO:0000256" key="1">
    <source>
        <dbReference type="ARBA" id="ARBA00001933"/>
    </source>
</evidence>
<dbReference type="InterPro" id="IPR015424">
    <property type="entry name" value="PyrdxlP-dep_Trfase"/>
</dbReference>
<dbReference type="AlphaFoldDB" id="A0A544QWJ9"/>
<dbReference type="Gene3D" id="3.40.640.10">
    <property type="entry name" value="Type I PLP-dependent aspartate aminotransferase-like (Major domain)"/>
    <property type="match status" value="1"/>
</dbReference>
<dbReference type="PROSITE" id="PS00599">
    <property type="entry name" value="AA_TRANSFER_CLASS_2"/>
    <property type="match status" value="1"/>
</dbReference>
<gene>
    <name evidence="5" type="ORF">EXD82_02930</name>
</gene>
<evidence type="ECO:0000256" key="3">
    <source>
        <dbReference type="RuleBase" id="RU003693"/>
    </source>
</evidence>
<dbReference type="OrthoDB" id="9813612at2"/>
<protein>
    <submittedName>
        <fullName evidence="5">Histidinol-phosphate aminotransferase family protein</fullName>
    </submittedName>
</protein>
<keyword evidence="6" id="KW-1185">Reference proteome</keyword>
<dbReference type="GO" id="GO:0030170">
    <property type="term" value="F:pyridoxal phosphate binding"/>
    <property type="evidence" value="ECO:0007669"/>
    <property type="project" value="InterPro"/>
</dbReference>
<name>A0A544QWJ9_9FIRM</name>
<dbReference type="PANTHER" id="PTHR42885">
    <property type="entry name" value="HISTIDINOL-PHOSPHATE AMINOTRANSFERASE-RELATED"/>
    <property type="match status" value="1"/>
</dbReference>